<comment type="caution">
    <text evidence="2">The sequence shown here is derived from an EMBL/GenBank/DDBJ whole genome shotgun (WGS) entry which is preliminary data.</text>
</comment>
<keyword evidence="3" id="KW-1185">Reference proteome</keyword>
<dbReference type="PANTHER" id="PTHR33324:SF2">
    <property type="entry name" value="MYB_SANT-LIKE DNA-BINDING DOMAIN-CONTAINING PROTEIN"/>
    <property type="match status" value="1"/>
</dbReference>
<gene>
    <name evidence="2" type="ORF">PHMEG_00012233</name>
</gene>
<dbReference type="EMBL" id="NBNE01001367">
    <property type="protein sequence ID" value="OWZ14309.1"/>
    <property type="molecule type" value="Genomic_DNA"/>
</dbReference>
<protein>
    <submittedName>
        <fullName evidence="2">Uncharacterized protein</fullName>
    </submittedName>
</protein>
<accession>A0A225WAY8</accession>
<dbReference type="STRING" id="4795.A0A225WAY8"/>
<dbReference type="Proteomes" id="UP000198211">
    <property type="component" value="Unassembled WGS sequence"/>
</dbReference>
<feature type="region of interest" description="Disordered" evidence="1">
    <location>
        <begin position="29"/>
        <end position="52"/>
    </location>
</feature>
<evidence type="ECO:0000313" key="3">
    <source>
        <dbReference type="Proteomes" id="UP000198211"/>
    </source>
</evidence>
<name>A0A225WAY8_9STRA</name>
<dbReference type="AlphaFoldDB" id="A0A225WAY8"/>
<feature type="compositionally biased region" description="Polar residues" evidence="1">
    <location>
        <begin position="29"/>
        <end position="46"/>
    </location>
</feature>
<evidence type="ECO:0000313" key="2">
    <source>
        <dbReference type="EMBL" id="OWZ14309.1"/>
    </source>
</evidence>
<evidence type="ECO:0000256" key="1">
    <source>
        <dbReference type="SAM" id="MobiDB-lite"/>
    </source>
</evidence>
<organism evidence="2 3">
    <name type="scientific">Phytophthora megakarya</name>
    <dbReference type="NCBI Taxonomy" id="4795"/>
    <lineage>
        <taxon>Eukaryota</taxon>
        <taxon>Sar</taxon>
        <taxon>Stramenopiles</taxon>
        <taxon>Oomycota</taxon>
        <taxon>Peronosporomycetes</taxon>
        <taxon>Peronosporales</taxon>
        <taxon>Peronosporaceae</taxon>
        <taxon>Phytophthora</taxon>
    </lineage>
</organism>
<proteinExistence type="predicted"/>
<dbReference type="OrthoDB" id="168171at2759"/>
<dbReference type="PANTHER" id="PTHR33324">
    <property type="entry name" value="EXPRESSED PROTEIN"/>
    <property type="match status" value="1"/>
</dbReference>
<sequence length="198" mass="21443">MTAAPNGFTGLSYQACSLILEPRTSTLPKSTANAATAQRQVGSAHSSTKRIPWHKDGSNTLVSSLSVLINWMTDGNNYNRYRGGYGQSGEAKQTLVGEIVAAIIDSGITTPRFPKDVMNKILILEVSFRVVDVHPGHPHYCRHHSTSIVKPQHQELTPTSATQPAAHLVSALASQTRSSKADELGVDKHKAITCVRFE</sequence>
<reference evidence="3" key="1">
    <citation type="submission" date="2017-03" db="EMBL/GenBank/DDBJ databases">
        <title>Phytopthora megakarya and P. palmivora, two closely related causual agents of cacao black pod achieved similar genome size and gene model numbers by different mechanisms.</title>
        <authorList>
            <person name="Ali S."/>
            <person name="Shao J."/>
            <person name="Larry D.J."/>
            <person name="Kronmiller B."/>
            <person name="Shen D."/>
            <person name="Strem M.D."/>
            <person name="Melnick R.L."/>
            <person name="Guiltinan M.J."/>
            <person name="Tyler B.M."/>
            <person name="Meinhardt L.W."/>
            <person name="Bailey B.A."/>
        </authorList>
    </citation>
    <scope>NUCLEOTIDE SEQUENCE [LARGE SCALE GENOMIC DNA]</scope>
    <source>
        <strain evidence="3">zdho120</strain>
    </source>
</reference>